<name>A0A561END8_9ACTN</name>
<sequence length="106" mass="11749">MRRPPSPFAATPARADWRDITTVPDKDLAAAAGEVIPDLIAVWVRRGGVWYGTVLTGWLQLKPGYWAARLQPSLDEEIWVSHKGAALQPVMPQVNNPPGPLTEERR</sequence>
<dbReference type="EMBL" id="VIVR01000001">
    <property type="protein sequence ID" value="TWE17079.1"/>
    <property type="molecule type" value="Genomic_DNA"/>
</dbReference>
<reference evidence="1 2" key="1">
    <citation type="submission" date="2019-06" db="EMBL/GenBank/DDBJ databases">
        <title>Sequencing the genomes of 1000 actinobacteria strains.</title>
        <authorList>
            <person name="Klenk H.-P."/>
        </authorList>
    </citation>
    <scope>NUCLEOTIDE SEQUENCE [LARGE SCALE GENOMIC DNA]</scope>
    <source>
        <strain evidence="1 2">DSM 41649</strain>
    </source>
</reference>
<dbReference type="Proteomes" id="UP000318416">
    <property type="component" value="Unassembled WGS sequence"/>
</dbReference>
<dbReference type="AlphaFoldDB" id="A0A561END8"/>
<dbReference type="RefSeq" id="WP_145789635.1">
    <property type="nucleotide sequence ID" value="NZ_BAAABR010000089.1"/>
</dbReference>
<keyword evidence="2" id="KW-1185">Reference proteome</keyword>
<evidence type="ECO:0000313" key="2">
    <source>
        <dbReference type="Proteomes" id="UP000318416"/>
    </source>
</evidence>
<dbReference type="OrthoDB" id="9854134at2"/>
<protein>
    <submittedName>
        <fullName evidence="1">Uncharacterized protein</fullName>
    </submittedName>
</protein>
<proteinExistence type="predicted"/>
<comment type="caution">
    <text evidence="1">The sequence shown here is derived from an EMBL/GenBank/DDBJ whole genome shotgun (WGS) entry which is preliminary data.</text>
</comment>
<accession>A0A561END8</accession>
<organism evidence="1 2">
    <name type="scientific">Kitasatospora atroaurantiaca</name>
    <dbReference type="NCBI Taxonomy" id="285545"/>
    <lineage>
        <taxon>Bacteria</taxon>
        <taxon>Bacillati</taxon>
        <taxon>Actinomycetota</taxon>
        <taxon>Actinomycetes</taxon>
        <taxon>Kitasatosporales</taxon>
        <taxon>Streptomycetaceae</taxon>
        <taxon>Kitasatospora</taxon>
    </lineage>
</organism>
<evidence type="ECO:0000313" key="1">
    <source>
        <dbReference type="EMBL" id="TWE17079.1"/>
    </source>
</evidence>
<gene>
    <name evidence="1" type="ORF">FB465_2084</name>
</gene>